<accession>A0AAD9EP31</accession>
<evidence type="ECO:0000313" key="2">
    <source>
        <dbReference type="Proteomes" id="UP001228049"/>
    </source>
</evidence>
<name>A0AAD9EP31_DISEL</name>
<gene>
    <name evidence="1" type="ORF">KUDE01_001582</name>
</gene>
<reference evidence="1" key="1">
    <citation type="submission" date="2023-04" db="EMBL/GenBank/DDBJ databases">
        <title>Chromosome-level genome of Chaenocephalus aceratus.</title>
        <authorList>
            <person name="Park H."/>
        </authorList>
    </citation>
    <scope>NUCLEOTIDE SEQUENCE</scope>
    <source>
        <strain evidence="1">DE</strain>
        <tissue evidence="1">Muscle</tissue>
    </source>
</reference>
<protein>
    <submittedName>
        <fullName evidence="1">Down syndrome cell adhesion molecule-like protein 1 like</fullName>
    </submittedName>
</protein>
<organism evidence="1 2">
    <name type="scientific">Dissostichus eleginoides</name>
    <name type="common">Patagonian toothfish</name>
    <name type="synonym">Dissostichus amissus</name>
    <dbReference type="NCBI Taxonomy" id="100907"/>
    <lineage>
        <taxon>Eukaryota</taxon>
        <taxon>Metazoa</taxon>
        <taxon>Chordata</taxon>
        <taxon>Craniata</taxon>
        <taxon>Vertebrata</taxon>
        <taxon>Euteleostomi</taxon>
        <taxon>Actinopterygii</taxon>
        <taxon>Neopterygii</taxon>
        <taxon>Teleostei</taxon>
        <taxon>Neoteleostei</taxon>
        <taxon>Acanthomorphata</taxon>
        <taxon>Eupercaria</taxon>
        <taxon>Perciformes</taxon>
        <taxon>Notothenioidei</taxon>
        <taxon>Nototheniidae</taxon>
        <taxon>Dissostichus</taxon>
    </lineage>
</organism>
<keyword evidence="2" id="KW-1185">Reference proteome</keyword>
<dbReference type="Proteomes" id="UP001228049">
    <property type="component" value="Unassembled WGS sequence"/>
</dbReference>
<proteinExistence type="predicted"/>
<comment type="caution">
    <text evidence="1">The sequence shown here is derived from an EMBL/GenBank/DDBJ whole genome shotgun (WGS) entry which is preliminary data.</text>
</comment>
<sequence length="71" mass="7657">MRLLVTRDRHMKLQRRSGAGEHTGVRTCTGKRTWGLEDLGCGGLEDLGCGGLEDLGCGGLEELRSGGLEER</sequence>
<dbReference type="AlphaFoldDB" id="A0AAD9EP31"/>
<evidence type="ECO:0000313" key="1">
    <source>
        <dbReference type="EMBL" id="KAK1876258.1"/>
    </source>
</evidence>
<dbReference type="EMBL" id="JASDAP010000029">
    <property type="protein sequence ID" value="KAK1876258.1"/>
    <property type="molecule type" value="Genomic_DNA"/>
</dbReference>